<comment type="similarity">
    <text evidence="2 6">Belongs to the class-III pyridoxal-phosphate-dependent aminotransferase family.</text>
</comment>
<dbReference type="Gene3D" id="3.90.1150.10">
    <property type="entry name" value="Aspartate Aminotransferase, domain 1"/>
    <property type="match status" value="1"/>
</dbReference>
<dbReference type="InterPro" id="IPR004637">
    <property type="entry name" value="Dat"/>
</dbReference>
<dbReference type="InterPro" id="IPR049704">
    <property type="entry name" value="Aminotrans_3_PPA_site"/>
</dbReference>
<dbReference type="OrthoDB" id="9801052at2"/>
<evidence type="ECO:0000256" key="5">
    <source>
        <dbReference type="ARBA" id="ARBA00022898"/>
    </source>
</evidence>
<evidence type="ECO:0000256" key="2">
    <source>
        <dbReference type="ARBA" id="ARBA00008954"/>
    </source>
</evidence>
<dbReference type="PANTHER" id="PTHR43552:SF1">
    <property type="entry name" value="DIAMINOBUTYRATE--2-OXOGLUTARATE AMINOTRANSFERASE"/>
    <property type="match status" value="1"/>
</dbReference>
<keyword evidence="4 7" id="KW-0808">Transferase</keyword>
<comment type="cofactor">
    <cofactor evidence="1">
        <name>pyridoxal 5'-phosphate</name>
        <dbReference type="ChEBI" id="CHEBI:597326"/>
    </cofactor>
</comment>
<evidence type="ECO:0000313" key="8">
    <source>
        <dbReference type="Proteomes" id="UP000064137"/>
    </source>
</evidence>
<dbReference type="InterPro" id="IPR015422">
    <property type="entry name" value="PyrdxlP-dep_Trfase_small"/>
</dbReference>
<dbReference type="InterPro" id="IPR015421">
    <property type="entry name" value="PyrdxlP-dep_Trfase_major"/>
</dbReference>
<dbReference type="KEGG" id="por:APT59_13240"/>
<organism evidence="7 8">
    <name type="scientific">Pseudomonas oryzihabitans</name>
    <dbReference type="NCBI Taxonomy" id="47885"/>
    <lineage>
        <taxon>Bacteria</taxon>
        <taxon>Pseudomonadati</taxon>
        <taxon>Pseudomonadota</taxon>
        <taxon>Gammaproteobacteria</taxon>
        <taxon>Pseudomonadales</taxon>
        <taxon>Pseudomonadaceae</taxon>
        <taxon>Pseudomonas</taxon>
    </lineage>
</organism>
<proteinExistence type="inferred from homology"/>
<dbReference type="Proteomes" id="UP000064137">
    <property type="component" value="Chromosome"/>
</dbReference>
<evidence type="ECO:0000313" key="7">
    <source>
        <dbReference type="EMBL" id="ALZ85109.1"/>
    </source>
</evidence>
<dbReference type="FunFam" id="3.40.640.10:FF:000091">
    <property type="entry name" value="Diaminobutyrate--2-oxoglutarate aminotransferase"/>
    <property type="match status" value="1"/>
</dbReference>
<dbReference type="NCBIfam" id="TIGR00709">
    <property type="entry name" value="dat"/>
    <property type="match status" value="1"/>
</dbReference>
<name>A0A0U4WAU4_9PSED</name>
<dbReference type="PIRSF" id="PIRSF000521">
    <property type="entry name" value="Transaminase_4ab_Lys_Orn"/>
    <property type="match status" value="1"/>
</dbReference>
<dbReference type="Pfam" id="PF00202">
    <property type="entry name" value="Aminotran_3"/>
    <property type="match status" value="1"/>
</dbReference>
<dbReference type="GO" id="GO:0008483">
    <property type="term" value="F:transaminase activity"/>
    <property type="evidence" value="ECO:0007669"/>
    <property type="project" value="UniProtKB-KW"/>
</dbReference>
<evidence type="ECO:0000256" key="1">
    <source>
        <dbReference type="ARBA" id="ARBA00001933"/>
    </source>
</evidence>
<gene>
    <name evidence="7" type="ORF">APT59_13240</name>
</gene>
<reference evidence="7 8" key="1">
    <citation type="submission" date="2016-01" db="EMBL/GenBank/DDBJ databases">
        <title>Annotation of Pseudomonas oryzihabitans USDA-ARS-USMARC-56511.</title>
        <authorList>
            <person name="Harhay G.P."/>
            <person name="Harhay D.M."/>
            <person name="Smith T.P.L."/>
            <person name="Bono J.L."/>
            <person name="Heaton M.P."/>
            <person name="Clawson M.L."/>
            <person name="Chitko-Mckown C.G."/>
            <person name="Capik S.F."/>
            <person name="DeDonder K.D."/>
            <person name="Apley M.D."/>
            <person name="Lubbers B.V."/>
            <person name="White B.J."/>
            <person name="Larson R.L."/>
        </authorList>
    </citation>
    <scope>NUCLEOTIDE SEQUENCE [LARGE SCALE GENOMIC DNA]</scope>
    <source>
        <strain evidence="7 8">USDA-ARS-USMARC-56511</strain>
    </source>
</reference>
<dbReference type="CDD" id="cd00610">
    <property type="entry name" value="OAT_like"/>
    <property type="match status" value="1"/>
</dbReference>
<sequence>MSVNHRLQRVPADADYRFTGTPRLERQAALESNARSYPRRLPLELRRAEGIHVQDSEGRWFIDCLAGAGTLALGHNHPVVLDAMRGLLDGERPLHTLDLMTEAKDDFIRELYALLPQGFARSARIQFCGPAGTDAVEAAIKLVRTATGRRQLLACHGAYHGMTQGALGLMGSHGPKRHLDGMNGGVQFLPFPHAYRCPFGLGGELGERAALNYLETMLNDPESGVLPPAALIVEPIQGEGGVNPASVTWLREVRRITREAGVPLVLDEIQSGIARSGRRFAFEHADIEPDVLVLSKAIGGSQPLAVVVYHESLDRWAPGAHAGTFRGNQLAMAAGTATLRLVREERLEVHAAAMGERLAGHLRALQRDYPQLGDVRGQGLMLGVEVVSPDGPTDRQGHPLADGVLAARLQQECLRRGLIIEVGGRHGAVLRFLPPLIVQPAQVDQIADCLATALRTVMAAS</sequence>
<protein>
    <submittedName>
        <fullName evidence="7">2,4-diaminobutyrate 4-aminotransferase</fullName>
    </submittedName>
</protein>
<dbReference type="GO" id="GO:0030170">
    <property type="term" value="F:pyridoxal phosphate binding"/>
    <property type="evidence" value="ECO:0007669"/>
    <property type="project" value="InterPro"/>
</dbReference>
<dbReference type="InterPro" id="IPR015424">
    <property type="entry name" value="PyrdxlP-dep_Trfase"/>
</dbReference>
<keyword evidence="5 6" id="KW-0663">Pyridoxal phosphate</keyword>
<accession>A0A0U4WAU4</accession>
<dbReference type="InterPro" id="IPR005814">
    <property type="entry name" value="Aminotrans_3"/>
</dbReference>
<dbReference type="NCBIfam" id="NF005393">
    <property type="entry name" value="PRK06938.1"/>
    <property type="match status" value="1"/>
</dbReference>
<evidence type="ECO:0000256" key="6">
    <source>
        <dbReference type="RuleBase" id="RU003560"/>
    </source>
</evidence>
<dbReference type="Gene3D" id="3.40.640.10">
    <property type="entry name" value="Type I PLP-dependent aspartate aminotransferase-like (Major domain)"/>
    <property type="match status" value="1"/>
</dbReference>
<dbReference type="PANTHER" id="PTHR43552">
    <property type="entry name" value="DIAMINOBUTYRATE--2-OXOGLUTARATE AMINOTRANSFERASE"/>
    <property type="match status" value="1"/>
</dbReference>
<dbReference type="AlphaFoldDB" id="A0A0U4WAU4"/>
<dbReference type="EMBL" id="CP013987">
    <property type="protein sequence ID" value="ALZ85109.1"/>
    <property type="molecule type" value="Genomic_DNA"/>
</dbReference>
<keyword evidence="3 7" id="KW-0032">Aminotransferase</keyword>
<evidence type="ECO:0000256" key="3">
    <source>
        <dbReference type="ARBA" id="ARBA00022576"/>
    </source>
</evidence>
<dbReference type="PROSITE" id="PS00600">
    <property type="entry name" value="AA_TRANSFER_CLASS_3"/>
    <property type="match status" value="1"/>
</dbReference>
<dbReference type="RefSeq" id="WP_059315279.1">
    <property type="nucleotide sequence ID" value="NZ_CP013987.1"/>
</dbReference>
<dbReference type="SUPFAM" id="SSF53383">
    <property type="entry name" value="PLP-dependent transferases"/>
    <property type="match status" value="1"/>
</dbReference>
<evidence type="ECO:0000256" key="4">
    <source>
        <dbReference type="ARBA" id="ARBA00022679"/>
    </source>
</evidence>